<dbReference type="AlphaFoldDB" id="A0AA41Z7E2"/>
<dbReference type="Pfam" id="PF13565">
    <property type="entry name" value="HTH_32"/>
    <property type="match status" value="1"/>
</dbReference>
<keyword evidence="2" id="KW-1185">Reference proteome</keyword>
<evidence type="ECO:0000313" key="2">
    <source>
        <dbReference type="Proteomes" id="UP001165667"/>
    </source>
</evidence>
<sequence>MRLSADERERLEGMIRTGRGSAQMLTNARILLAADVEGPGLSDGRIVETLGTSRSSVERTRRRFVDEGLDAALARKTQEHPSRAPIFEDAAEAKLIALACSPPPKGRARWTLRLLEEKVVELAIVSQASDNTIGHTLKQTLSNGIAAGSG</sequence>
<accession>A0AA41Z7E2</accession>
<dbReference type="Proteomes" id="UP001165667">
    <property type="component" value="Unassembled WGS sequence"/>
</dbReference>
<evidence type="ECO:0000313" key="1">
    <source>
        <dbReference type="EMBL" id="MCW6511695.1"/>
    </source>
</evidence>
<organism evidence="1 2">
    <name type="scientific">Lichenifustis flavocetrariae</name>
    <dbReference type="NCBI Taxonomy" id="2949735"/>
    <lineage>
        <taxon>Bacteria</taxon>
        <taxon>Pseudomonadati</taxon>
        <taxon>Pseudomonadota</taxon>
        <taxon>Alphaproteobacteria</taxon>
        <taxon>Hyphomicrobiales</taxon>
        <taxon>Lichenihabitantaceae</taxon>
        <taxon>Lichenifustis</taxon>
    </lineage>
</organism>
<dbReference type="InterPro" id="IPR009057">
    <property type="entry name" value="Homeodomain-like_sf"/>
</dbReference>
<comment type="caution">
    <text evidence="1">The sequence shown here is derived from an EMBL/GenBank/DDBJ whole genome shotgun (WGS) entry which is preliminary data.</text>
</comment>
<dbReference type="SUPFAM" id="SSF46689">
    <property type="entry name" value="Homeodomain-like"/>
    <property type="match status" value="1"/>
</dbReference>
<reference evidence="1" key="1">
    <citation type="submission" date="2022-05" db="EMBL/GenBank/DDBJ databases">
        <authorList>
            <person name="Pankratov T."/>
        </authorList>
    </citation>
    <scope>NUCLEOTIDE SEQUENCE</scope>
    <source>
        <strain evidence="1">BP6-180914</strain>
    </source>
</reference>
<proteinExistence type="predicted"/>
<gene>
    <name evidence="1" type="ORF">M8523_27375</name>
</gene>
<name>A0AA41Z7E2_9HYPH</name>
<dbReference type="EMBL" id="JAMOIM010000030">
    <property type="protein sequence ID" value="MCW6511695.1"/>
    <property type="molecule type" value="Genomic_DNA"/>
</dbReference>
<protein>
    <submittedName>
        <fullName evidence="1">Helix-turn-helix domain-containing protein</fullName>
    </submittedName>
</protein>